<evidence type="ECO:0000256" key="2">
    <source>
        <dbReference type="ARBA" id="ARBA00023002"/>
    </source>
</evidence>
<dbReference type="Gene3D" id="3.40.50.720">
    <property type="entry name" value="NAD(P)-binding Rossmann-like Domain"/>
    <property type="match status" value="1"/>
</dbReference>
<proteinExistence type="inferred from homology"/>
<dbReference type="PRINTS" id="PR00081">
    <property type="entry name" value="GDHRDH"/>
</dbReference>
<keyword evidence="2 4" id="KW-0560">Oxidoreductase</keyword>
<dbReference type="InterPro" id="IPR002347">
    <property type="entry name" value="SDR_fam"/>
</dbReference>
<evidence type="ECO:0000313" key="4">
    <source>
        <dbReference type="EMBL" id="QGU02807.1"/>
    </source>
</evidence>
<reference evidence="5" key="1">
    <citation type="submission" date="2019-11" db="EMBL/GenBank/DDBJ databases">
        <title>Complete genome sequence of Corynebacterium kalinowskii 1959, a novel Corynebacterium species isolated from soil of a small paddock in Vilsendorf, Germany.</title>
        <authorList>
            <person name="Schaffert L."/>
            <person name="Ruwe M."/>
            <person name="Milse J."/>
            <person name="Hanuschka K."/>
            <person name="Ortseifen V."/>
            <person name="Droste J."/>
            <person name="Brandt D."/>
            <person name="Schlueter L."/>
            <person name="Kutter Y."/>
            <person name="Vinke S."/>
            <person name="Viehoefer P."/>
            <person name="Jacob L."/>
            <person name="Luebke N.-C."/>
            <person name="Schulte-Berndt E."/>
            <person name="Hain C."/>
            <person name="Linder M."/>
            <person name="Schmidt P."/>
            <person name="Wollenschlaeger L."/>
            <person name="Luttermann T."/>
            <person name="Thieme E."/>
            <person name="Hassa J."/>
            <person name="Haak M."/>
            <person name="Wittchen M."/>
            <person name="Mentz A."/>
            <person name="Persicke M."/>
            <person name="Busche T."/>
            <person name="Ruckert C."/>
        </authorList>
    </citation>
    <scope>NUCLEOTIDE SEQUENCE [LARGE SCALE GENOMIC DNA]</scope>
    <source>
        <strain evidence="5">1959</strain>
    </source>
</reference>
<comment type="similarity">
    <text evidence="1 3">Belongs to the short-chain dehydrogenases/reductases (SDR) family.</text>
</comment>
<protein>
    <submittedName>
        <fullName evidence="4">Ketoacyl reductase</fullName>
        <ecNumber evidence="4">1.3.1.-</ecNumber>
    </submittedName>
</protein>
<evidence type="ECO:0000256" key="3">
    <source>
        <dbReference type="RuleBase" id="RU000363"/>
    </source>
</evidence>
<dbReference type="Pfam" id="PF00106">
    <property type="entry name" value="adh_short"/>
    <property type="match status" value="1"/>
</dbReference>
<dbReference type="PANTHER" id="PTHR44169">
    <property type="entry name" value="NADPH-DEPENDENT 1-ACYLDIHYDROXYACETONE PHOSPHATE REDUCTASE"/>
    <property type="match status" value="1"/>
</dbReference>
<dbReference type="CDD" id="cd05374">
    <property type="entry name" value="17beta-HSD-like_SDR_c"/>
    <property type="match status" value="1"/>
</dbReference>
<dbReference type="SUPFAM" id="SSF51735">
    <property type="entry name" value="NAD(P)-binding Rossmann-fold domains"/>
    <property type="match status" value="1"/>
</dbReference>
<name>A0A6B8VT30_9CORY</name>
<dbReference type="InterPro" id="IPR036291">
    <property type="entry name" value="NAD(P)-bd_dom_sf"/>
</dbReference>
<dbReference type="EC" id="1.3.1.-" evidence="4"/>
<accession>A0A6B8VT30</accession>
<gene>
    <name evidence="4" type="primary">actIII</name>
    <name evidence="4" type="ORF">CKALI_09760</name>
</gene>
<dbReference type="PRINTS" id="PR00080">
    <property type="entry name" value="SDRFAMILY"/>
</dbReference>
<evidence type="ECO:0000256" key="1">
    <source>
        <dbReference type="ARBA" id="ARBA00006484"/>
    </source>
</evidence>
<dbReference type="Proteomes" id="UP000427071">
    <property type="component" value="Chromosome"/>
</dbReference>
<dbReference type="KEGG" id="ckw:CKALI_09760"/>
<sequence>MKIVITGASSGIGFEAAQALAKRGHEVWAVARSADKLRELEPFGVKTQAMDITDEEQRAAVAANVGTVDVLINNAGFGFYGPMEGVSEADAKYQFDVNVFGLSEMTKLVIPGMRAQGSGRIINISSMGGRMVMPFGGWYHASKYAVEALSDAMRMELKPFGIDVIVVEPGGIKTNWGLITADNLEKSSKDSVYQDQAQKLARTLRKGYSGPWLSRPCRRR</sequence>
<evidence type="ECO:0000313" key="5">
    <source>
        <dbReference type="Proteomes" id="UP000427071"/>
    </source>
</evidence>
<organism evidence="4 5">
    <name type="scientific">Corynebacterium kalinowskii</name>
    <dbReference type="NCBI Taxonomy" id="2675216"/>
    <lineage>
        <taxon>Bacteria</taxon>
        <taxon>Bacillati</taxon>
        <taxon>Actinomycetota</taxon>
        <taxon>Actinomycetes</taxon>
        <taxon>Mycobacteriales</taxon>
        <taxon>Corynebacteriaceae</taxon>
        <taxon>Corynebacterium</taxon>
    </lineage>
</organism>
<keyword evidence="5" id="KW-1185">Reference proteome</keyword>
<dbReference type="EMBL" id="CP046452">
    <property type="protein sequence ID" value="QGU02807.1"/>
    <property type="molecule type" value="Genomic_DNA"/>
</dbReference>
<dbReference type="GO" id="GO:0016491">
    <property type="term" value="F:oxidoreductase activity"/>
    <property type="evidence" value="ECO:0007669"/>
    <property type="project" value="UniProtKB-KW"/>
</dbReference>
<dbReference type="PANTHER" id="PTHR44169:SF6">
    <property type="entry name" value="NADPH-DEPENDENT 1-ACYLDIHYDROXYACETONE PHOSPHATE REDUCTASE"/>
    <property type="match status" value="1"/>
</dbReference>
<dbReference type="AlphaFoldDB" id="A0A6B8VT30"/>